<comment type="similarity">
    <text evidence="5">Belongs to the SPC25 family.</text>
</comment>
<dbReference type="SMART" id="SM00387">
    <property type="entry name" value="HATPase_c"/>
    <property type="match status" value="1"/>
</dbReference>
<dbReference type="PRINTS" id="PR00418">
    <property type="entry name" value="TPI2FAMILY"/>
</dbReference>
<dbReference type="GO" id="GO:0000819">
    <property type="term" value="P:sister chromatid segregation"/>
    <property type="evidence" value="ECO:0007669"/>
    <property type="project" value="TreeGrafter"/>
</dbReference>
<comment type="cofactor">
    <cofactor evidence="3">
        <name>Mg(2+)</name>
        <dbReference type="ChEBI" id="CHEBI:18420"/>
    </cofactor>
</comment>
<keyword evidence="20 25" id="KW-0413">Isomerase</keyword>
<keyword evidence="9" id="KW-0158">Chromosome</keyword>
<dbReference type="Gene3D" id="3.30.230.10">
    <property type="match status" value="1"/>
</dbReference>
<feature type="region of interest" description="Disordered" evidence="27">
    <location>
        <begin position="1"/>
        <end position="45"/>
    </location>
</feature>
<feature type="compositionally biased region" description="Low complexity" evidence="27">
    <location>
        <begin position="1702"/>
        <end position="1720"/>
    </location>
</feature>
<dbReference type="OrthoDB" id="276498at2759"/>
<dbReference type="Gene3D" id="1.10.268.10">
    <property type="entry name" value="Topoisomerase, domain 3"/>
    <property type="match status" value="1"/>
</dbReference>
<dbReference type="FunFam" id="3.30.230.10:FF:000008">
    <property type="entry name" value="DNA topoisomerase 2"/>
    <property type="match status" value="1"/>
</dbReference>
<evidence type="ECO:0000259" key="29">
    <source>
        <dbReference type="PROSITE" id="PS52040"/>
    </source>
</evidence>
<evidence type="ECO:0000256" key="8">
    <source>
        <dbReference type="ARBA" id="ARBA00019635"/>
    </source>
</evidence>
<evidence type="ECO:0000256" key="12">
    <source>
        <dbReference type="ARBA" id="ARBA00022741"/>
    </source>
</evidence>
<feature type="region of interest" description="Disordered" evidence="27">
    <location>
        <begin position="354"/>
        <end position="476"/>
    </location>
</feature>
<dbReference type="FunFam" id="3.30.1360.40:FF:000003">
    <property type="entry name" value="DNA topoisomerase 2"/>
    <property type="match status" value="1"/>
</dbReference>
<dbReference type="InterPro" id="IPR006171">
    <property type="entry name" value="TOPRIM_dom"/>
</dbReference>
<feature type="compositionally biased region" description="Low complexity" evidence="27">
    <location>
        <begin position="1744"/>
        <end position="1759"/>
    </location>
</feature>
<dbReference type="Pfam" id="PF00521">
    <property type="entry name" value="DNA_topoisoIV"/>
    <property type="match status" value="1"/>
</dbReference>
<evidence type="ECO:0000256" key="11">
    <source>
        <dbReference type="ARBA" id="ARBA00022723"/>
    </source>
</evidence>
<keyword evidence="13" id="KW-0498">Mitosis</keyword>
<feature type="compositionally biased region" description="Acidic residues" evidence="27">
    <location>
        <begin position="1787"/>
        <end position="1799"/>
    </location>
</feature>
<dbReference type="Gene3D" id="3.90.199.10">
    <property type="entry name" value="Topoisomerase II, domain 5"/>
    <property type="match status" value="1"/>
</dbReference>
<dbReference type="InterPro" id="IPR036890">
    <property type="entry name" value="HATPase_C_sf"/>
</dbReference>
<comment type="cofactor">
    <cofactor evidence="2">
        <name>Ca(2+)</name>
        <dbReference type="ChEBI" id="CHEBI:29108"/>
    </cofactor>
</comment>
<keyword evidence="18 26" id="KW-0175">Coiled coil</keyword>
<dbReference type="Pfam" id="PF01751">
    <property type="entry name" value="Toprim"/>
    <property type="match status" value="1"/>
</dbReference>
<dbReference type="InterPro" id="IPR013758">
    <property type="entry name" value="Topo_IIA_A/C_ab"/>
</dbReference>
<accession>A0A316UAD3</accession>
<evidence type="ECO:0000256" key="26">
    <source>
        <dbReference type="SAM" id="Coils"/>
    </source>
</evidence>
<dbReference type="SMART" id="SM00433">
    <property type="entry name" value="TOP2c"/>
    <property type="match status" value="1"/>
</dbReference>
<dbReference type="EC" id="5.6.2.2" evidence="7"/>
<feature type="coiled-coil region" evidence="26">
    <location>
        <begin position="89"/>
        <end position="176"/>
    </location>
</feature>
<feature type="compositionally biased region" description="Low complexity" evidence="27">
    <location>
        <begin position="463"/>
        <end position="476"/>
    </location>
</feature>
<comment type="function">
    <text evidence="24">Control of topological states of DNA by transient breakage and subsequent rejoining of DNA strands. Topoisomerase II makes double-strand breaks.</text>
</comment>
<evidence type="ECO:0000256" key="20">
    <source>
        <dbReference type="ARBA" id="ARBA00023235"/>
    </source>
</evidence>
<dbReference type="FunFam" id="3.40.50.670:FF:000001">
    <property type="entry name" value="DNA topoisomerase 2"/>
    <property type="match status" value="2"/>
</dbReference>
<keyword evidence="12" id="KW-0547">Nucleotide-binding</keyword>
<organism evidence="30 31">
    <name type="scientific">Pseudomicrostroma glucosiphilum</name>
    <dbReference type="NCBI Taxonomy" id="1684307"/>
    <lineage>
        <taxon>Eukaryota</taxon>
        <taxon>Fungi</taxon>
        <taxon>Dikarya</taxon>
        <taxon>Basidiomycota</taxon>
        <taxon>Ustilaginomycotina</taxon>
        <taxon>Exobasidiomycetes</taxon>
        <taxon>Microstromatales</taxon>
        <taxon>Microstromatales incertae sedis</taxon>
        <taxon>Pseudomicrostroma</taxon>
    </lineage>
</organism>
<dbReference type="SMART" id="SM00434">
    <property type="entry name" value="TOP4c"/>
    <property type="match status" value="1"/>
</dbReference>
<dbReference type="GO" id="GO:0006265">
    <property type="term" value="P:DNA topological change"/>
    <property type="evidence" value="ECO:0007669"/>
    <property type="project" value="UniProtKB-UniRule"/>
</dbReference>
<dbReference type="RefSeq" id="XP_025349326.1">
    <property type="nucleotide sequence ID" value="XM_025493808.1"/>
</dbReference>
<feature type="region of interest" description="Disordered" evidence="27">
    <location>
        <begin position="1679"/>
        <end position="1837"/>
    </location>
</feature>
<dbReference type="PANTHER" id="PTHR10169:SF38">
    <property type="entry name" value="DNA TOPOISOMERASE 2"/>
    <property type="match status" value="1"/>
</dbReference>
<evidence type="ECO:0000256" key="23">
    <source>
        <dbReference type="ARBA" id="ARBA00031138"/>
    </source>
</evidence>
<dbReference type="STRING" id="1684307.A0A316UAD3"/>
<evidence type="ECO:0000259" key="28">
    <source>
        <dbReference type="PROSITE" id="PS50880"/>
    </source>
</evidence>
<dbReference type="PROSITE" id="PS50880">
    <property type="entry name" value="TOPRIM"/>
    <property type="match status" value="1"/>
</dbReference>
<evidence type="ECO:0000256" key="9">
    <source>
        <dbReference type="ARBA" id="ARBA00022454"/>
    </source>
</evidence>
<dbReference type="PRINTS" id="PR01158">
    <property type="entry name" value="TOPISMRASEII"/>
</dbReference>
<dbReference type="Pfam" id="PF02518">
    <property type="entry name" value="HATPase_c"/>
    <property type="match status" value="1"/>
</dbReference>
<dbReference type="CDD" id="cd00187">
    <property type="entry name" value="TOP4c"/>
    <property type="match status" value="1"/>
</dbReference>
<feature type="coiled-coil region" evidence="26">
    <location>
        <begin position="1572"/>
        <end position="1599"/>
    </location>
</feature>
<evidence type="ECO:0000256" key="27">
    <source>
        <dbReference type="SAM" id="MobiDB-lite"/>
    </source>
</evidence>
<feature type="compositionally biased region" description="Low complexity" evidence="27">
    <location>
        <begin position="383"/>
        <end position="423"/>
    </location>
</feature>
<keyword evidence="17 25" id="KW-0799">Topoisomerase</keyword>
<dbReference type="PROSITE" id="PS52040">
    <property type="entry name" value="TOPO_IIA"/>
    <property type="match status" value="1"/>
</dbReference>
<dbReference type="InterPro" id="IPR013757">
    <property type="entry name" value="Topo_IIA_A_a_sf"/>
</dbReference>
<evidence type="ECO:0000256" key="13">
    <source>
        <dbReference type="ARBA" id="ARBA00022776"/>
    </source>
</evidence>
<dbReference type="InterPro" id="IPR034157">
    <property type="entry name" value="TOPRIM_TopoII"/>
</dbReference>
<keyword evidence="16" id="KW-0460">Magnesium</keyword>
<dbReference type="InterPro" id="IPR013760">
    <property type="entry name" value="Topo_IIA-like_dom_sf"/>
</dbReference>
<evidence type="ECO:0000313" key="31">
    <source>
        <dbReference type="Proteomes" id="UP000245942"/>
    </source>
</evidence>
<evidence type="ECO:0000256" key="22">
    <source>
        <dbReference type="ARBA" id="ARBA00023328"/>
    </source>
</evidence>
<comment type="catalytic activity">
    <reaction evidence="1 25">
        <text>ATP-dependent breakage, passage and rejoining of double-stranded DNA.</text>
        <dbReference type="EC" id="5.6.2.2"/>
    </reaction>
</comment>
<sequence>MSLRTPRHDYGPTATPARYATPRGNPLLASSIHAPNTPAGPSSSAMDSHSFDFLAHPIFSDPETLQSGLQFEGLYSKMAVFKEKINSFVEESYVRLDEAKENHDAFKEEHKAKIKKLESQMEAEKKSQKELFATIAEEREDDAEARRVQSEKERYSHSLSSQLSDIQSELDEIRKQFTQRRNHKKRVAGRMREMAKLNVPERELLESRTGLQIGTPGPDQVSFTFSHLDPDHPHERAWFVFALSRRTYTVPVVQPPIPQATLNGLLAELNSSRNAFRFIKQMRRGLKEQRSSSQLLVNALGIFPVLHVTPAPPLLSAKQDLRISVHPAFSSSWSGLSPFRRCFSTTPSRIFHTQTPSLKMMTEDEDSFNPTLADDGNDSDGWAPAPTKKAPAAASKASTAKKPATTKANGSSSKASNGSNTAAPKKKPLAKRKSNEADEDNDGDADFSVSLIDAVEGPSAVPKPTKSSSTNKSASETYQKLSQLEHVLKRPDTYIGSVEKHTEKLWVFDANAQQMAYREITYVPGFYKIFDEILVNAADNKVRDPTMDQIKVTIDKEAGTITVWNNGRGIPVEMHEKEGIYIPELIFGNLLTSSNYDDDEAKVTGGRNGYGAKLANIYSTAFTVETADKKSGHKYKQTFRDNMSKKDKPKITDNKDGKEFTSITFKPDLPRFNMDGIDDDIEALMMKRVYDMAGTVKDIKVQLNGKAVKVKTFKQYVEMYVKAINELSGGAKVDENGDIQEVPNKQTILYDSVTDKGKNWEVAFAVSDGEFRQVSFVNNIATIKGGKHVDYVEKQIVDTIIEKVKNNKKNGPVKPHQVRQQIWLFVNCQIVNPTFDGQTKETMTLKPSAFGSKWTLSEEFAKKIMKTSVVENVLSFAKYQQDKQLKRTDGTKRQRITGITKLEDANNAGTRKGRDCTLILTEGDSAKALAVSGLTEVGRDNYGVFPLRGKLLNVREAAHDSIMKNTEITNIKTIMGLQHGKQYQSVDSLRYGSLMIMTDQDHDGSHIKGLIINFLDYFFPTLLKLPNFLVEFITPIVKCTKGKQEISFFTIPEYERWKELNNEGRGWVIKYFKGLGTSTAQDAKKYFRAMDKHMLPFDTTKEGDQGLIDLAFNKKKADDRKEWLRQFRPGTYLDHNIEKVPMADFINKELILFSMADNVRSIPSMVDGLKPGQRKVMFGCFKRKLKAEIKVAQLAGYVSEHSAYHHGEQSLTMTIVGLAQDYVGSNNINILMPNGQFGTRLMGGKDAASARYIFTNIAPITRSLFHPSDDALLNYLNDDGQSIEPEWYMPTIPLVLVNGAEGIGTGWSTNVLNYNPKDIVENIYRRLRGEEIQTMQPWYRGFTGQIESAGGGKFTVSGTLTQIDDNTWEVTELPIRLWTSTYKEGLEERLVGTDKVPSTIKEYKEYHTDTTVHFVVTLNDKGVKEVEAKGAETFFKMTAQFSTNNMVLFDAQGKIKKYSSPEEILEDFFLLRLGFYQKRKEHLVEELKTVYERLSNQARFVQMIVSRQLVVNNRKRAELVAELRQKDFRPFPRQKKAKVAGEVNEDDEEVADEGDESTAAGDYDYLLSMAIYSLTKEKVDRLLAQRDEREEELRILLGKTPQKLWEQDLSHFLAEWEALLVEDERRLKDVGKNKKTKGKAMVKKTNAKVGAAARKVLKGSDDEMDDFIADDSEDDYVPKAAAKKSPVKKASTSPVQRKVSGTAAPKKTAATVKSESAPAAAKKKPVKAILSDESDDDAYTIKSKPATNGNGKAAAAAAKPKARVPSVSSAAGGAAAKKAKTKKAFDSDEEEEEAIELNDDSSFGGSPVVPRAKSGRARAAPAKYKLEESEEEEEDSF</sequence>
<reference evidence="30 31" key="1">
    <citation type="journal article" date="2018" name="Mol. Biol. Evol.">
        <title>Broad Genomic Sampling Reveals a Smut Pathogenic Ancestry of the Fungal Clade Ustilaginomycotina.</title>
        <authorList>
            <person name="Kijpornyongpan T."/>
            <person name="Mondo S.J."/>
            <person name="Barry K."/>
            <person name="Sandor L."/>
            <person name="Lee J."/>
            <person name="Lipzen A."/>
            <person name="Pangilinan J."/>
            <person name="LaButti K."/>
            <person name="Hainaut M."/>
            <person name="Henrissat B."/>
            <person name="Grigoriev I.V."/>
            <person name="Spatafora J.W."/>
            <person name="Aime M.C."/>
        </authorList>
    </citation>
    <scope>NUCLEOTIDE SEQUENCE [LARGE SCALE GENOMIC DNA]</scope>
    <source>
        <strain evidence="30 31">MCA 4718</strain>
    </source>
</reference>
<evidence type="ECO:0000256" key="15">
    <source>
        <dbReference type="ARBA" id="ARBA00022840"/>
    </source>
</evidence>
<evidence type="ECO:0000256" key="25">
    <source>
        <dbReference type="PROSITE-ProRule" id="PRU01384"/>
    </source>
</evidence>
<proteinExistence type="inferred from homology"/>
<dbReference type="InterPro" id="IPR013759">
    <property type="entry name" value="Topo_IIA_B_C"/>
</dbReference>
<keyword evidence="21" id="KW-0131">Cell cycle</keyword>
<dbReference type="InterPro" id="IPR003594">
    <property type="entry name" value="HATPase_dom"/>
</dbReference>
<keyword evidence="15" id="KW-0067">ATP-binding</keyword>
<evidence type="ECO:0000256" key="16">
    <source>
        <dbReference type="ARBA" id="ARBA00022842"/>
    </source>
</evidence>
<dbReference type="InterPro" id="IPR050634">
    <property type="entry name" value="DNA_Topoisomerase_II"/>
</dbReference>
<dbReference type="GeneID" id="37015542"/>
<dbReference type="GO" id="GO:0005634">
    <property type="term" value="C:nucleus"/>
    <property type="evidence" value="ECO:0007669"/>
    <property type="project" value="TreeGrafter"/>
</dbReference>
<keyword evidence="22" id="KW-0137">Centromere</keyword>
<keyword evidence="31" id="KW-1185">Reference proteome</keyword>
<protein>
    <recommendedName>
        <fullName evidence="8">DNA topoisomerase 2</fullName>
        <ecNumber evidence="7">5.6.2.2</ecNumber>
    </recommendedName>
    <alternativeName>
        <fullName evidence="23">DNA topoisomerase II</fullName>
    </alternativeName>
</protein>
<dbReference type="PROSITE" id="PS00177">
    <property type="entry name" value="TOPOISOMERASE_II"/>
    <property type="match status" value="1"/>
</dbReference>
<dbReference type="Pfam" id="PF00204">
    <property type="entry name" value="DNA_gyraseB"/>
    <property type="match status" value="1"/>
</dbReference>
<feature type="domain" description="Toprim" evidence="28">
    <location>
        <begin position="916"/>
        <end position="1030"/>
    </location>
</feature>
<evidence type="ECO:0000256" key="21">
    <source>
        <dbReference type="ARBA" id="ARBA00023306"/>
    </source>
</evidence>
<evidence type="ECO:0000256" key="24">
    <source>
        <dbReference type="ARBA" id="ARBA00053943"/>
    </source>
</evidence>
<dbReference type="Gene3D" id="3.40.50.670">
    <property type="match status" value="1"/>
</dbReference>
<dbReference type="Gene3D" id="3.30.1360.40">
    <property type="match status" value="1"/>
</dbReference>
<evidence type="ECO:0000256" key="3">
    <source>
        <dbReference type="ARBA" id="ARBA00001946"/>
    </source>
</evidence>
<dbReference type="FunFam" id="3.30.1490.30:FF:000001">
    <property type="entry name" value="DNA topoisomerase 2"/>
    <property type="match status" value="1"/>
</dbReference>
<dbReference type="FunFam" id="3.30.565.10:FF:000004">
    <property type="entry name" value="DNA topoisomerase 2"/>
    <property type="match status" value="1"/>
</dbReference>
<dbReference type="CDD" id="cd03481">
    <property type="entry name" value="TopoIIA_Trans_ScTopoIIA"/>
    <property type="match status" value="1"/>
</dbReference>
<keyword evidence="11" id="KW-0479">Metal-binding</keyword>
<dbReference type="GO" id="GO:0003677">
    <property type="term" value="F:DNA binding"/>
    <property type="evidence" value="ECO:0007669"/>
    <property type="project" value="UniProtKB-UniRule"/>
</dbReference>
<dbReference type="SUPFAM" id="SSF56719">
    <property type="entry name" value="Type II DNA topoisomerase"/>
    <property type="match status" value="1"/>
</dbReference>
<feature type="compositionally biased region" description="Acidic residues" evidence="27">
    <location>
        <begin position="1828"/>
        <end position="1837"/>
    </location>
</feature>
<evidence type="ECO:0000256" key="4">
    <source>
        <dbReference type="ARBA" id="ARBA00004629"/>
    </source>
</evidence>
<dbReference type="InterPro" id="IPR031660">
    <property type="entry name" value="TOPRIM_C"/>
</dbReference>
<evidence type="ECO:0000256" key="19">
    <source>
        <dbReference type="ARBA" id="ARBA00023125"/>
    </source>
</evidence>
<evidence type="ECO:0000256" key="17">
    <source>
        <dbReference type="ARBA" id="ARBA00023029"/>
    </source>
</evidence>
<dbReference type="InterPro" id="IPR001154">
    <property type="entry name" value="TopoII_euk"/>
</dbReference>
<evidence type="ECO:0000256" key="10">
    <source>
        <dbReference type="ARBA" id="ARBA00022618"/>
    </source>
</evidence>
<evidence type="ECO:0000256" key="14">
    <source>
        <dbReference type="ARBA" id="ARBA00022838"/>
    </source>
</evidence>
<keyword evidence="14" id="KW-0995">Kinetochore</keyword>
<feature type="active site" description="O-(5'-phospho-DNA)-tyrosine intermediate" evidence="25">
    <location>
        <position position="1252"/>
    </location>
</feature>
<dbReference type="InterPro" id="IPR002205">
    <property type="entry name" value="Topo_IIA_dom_A"/>
</dbReference>
<gene>
    <name evidence="30" type="ORF">BCV69DRAFT_292702</name>
</gene>
<dbReference type="InterPro" id="IPR013255">
    <property type="entry name" value="Spc25_C"/>
</dbReference>
<feature type="domain" description="Topo IIA-type catalytic" evidence="29">
    <location>
        <begin position="1162"/>
        <end position="1609"/>
    </location>
</feature>
<comment type="subcellular location">
    <subcellularLocation>
        <location evidence="4">Chromosome</location>
        <location evidence="4">Centromere</location>
        <location evidence="4">Kinetochore</location>
    </subcellularLocation>
</comment>
<dbReference type="InterPro" id="IPR013506">
    <property type="entry name" value="Topo_IIA_bsu_dom2"/>
</dbReference>
<keyword evidence="10" id="KW-0132">Cell division</keyword>
<dbReference type="GO" id="GO:0046872">
    <property type="term" value="F:metal ion binding"/>
    <property type="evidence" value="ECO:0007669"/>
    <property type="project" value="UniProtKB-KW"/>
</dbReference>
<dbReference type="SUPFAM" id="SSF55874">
    <property type="entry name" value="ATPase domain of HSP90 chaperone/DNA topoisomerase II/histidine kinase"/>
    <property type="match status" value="1"/>
</dbReference>
<dbReference type="Gene3D" id="3.30.565.10">
    <property type="entry name" value="Histidine kinase-like ATPase, C-terminal domain"/>
    <property type="match status" value="1"/>
</dbReference>
<evidence type="ECO:0000256" key="5">
    <source>
        <dbReference type="ARBA" id="ARBA00006379"/>
    </source>
</evidence>
<comment type="similarity">
    <text evidence="6">Belongs to the type II topoisomerase family.</text>
</comment>
<dbReference type="GO" id="GO:0031262">
    <property type="term" value="C:Ndc80 complex"/>
    <property type="evidence" value="ECO:0007669"/>
    <property type="project" value="InterPro"/>
</dbReference>
<dbReference type="PANTHER" id="PTHR10169">
    <property type="entry name" value="DNA TOPOISOMERASE/GYRASE"/>
    <property type="match status" value="1"/>
</dbReference>
<dbReference type="GO" id="GO:0003918">
    <property type="term" value="F:DNA topoisomerase type II (double strand cut, ATP-hydrolyzing) activity"/>
    <property type="evidence" value="ECO:0007669"/>
    <property type="project" value="UniProtKB-EC"/>
</dbReference>
<dbReference type="Pfam" id="PF08234">
    <property type="entry name" value="Spindle_Spc25"/>
    <property type="match status" value="1"/>
</dbReference>
<evidence type="ECO:0000313" key="30">
    <source>
        <dbReference type="EMBL" id="PWN22166.1"/>
    </source>
</evidence>
<dbReference type="GO" id="GO:0051301">
    <property type="term" value="P:cell division"/>
    <property type="evidence" value="ECO:0007669"/>
    <property type="project" value="UniProtKB-KW"/>
</dbReference>
<evidence type="ECO:0000256" key="1">
    <source>
        <dbReference type="ARBA" id="ARBA00000185"/>
    </source>
</evidence>
<dbReference type="GO" id="GO:0000712">
    <property type="term" value="P:resolution of meiotic recombination intermediates"/>
    <property type="evidence" value="ECO:0007669"/>
    <property type="project" value="TreeGrafter"/>
</dbReference>
<dbReference type="EMBL" id="KZ819323">
    <property type="protein sequence ID" value="PWN22166.1"/>
    <property type="molecule type" value="Genomic_DNA"/>
</dbReference>
<name>A0A316UAD3_9BASI</name>
<dbReference type="Proteomes" id="UP000245942">
    <property type="component" value="Unassembled WGS sequence"/>
</dbReference>
<dbReference type="FunFam" id="3.90.199.10:FF:000002">
    <property type="entry name" value="DNA topoisomerase 2"/>
    <property type="match status" value="1"/>
</dbReference>
<evidence type="ECO:0000256" key="2">
    <source>
        <dbReference type="ARBA" id="ARBA00001913"/>
    </source>
</evidence>
<dbReference type="CDD" id="cd03365">
    <property type="entry name" value="TOPRIM_TopoIIA"/>
    <property type="match status" value="1"/>
</dbReference>
<evidence type="ECO:0000256" key="18">
    <source>
        <dbReference type="ARBA" id="ARBA00023054"/>
    </source>
</evidence>
<dbReference type="InterPro" id="IPR020568">
    <property type="entry name" value="Ribosomal_Su5_D2-typ_SF"/>
</dbReference>
<evidence type="ECO:0000256" key="6">
    <source>
        <dbReference type="ARBA" id="ARBA00011080"/>
    </source>
</evidence>
<dbReference type="Gene3D" id="3.30.1490.30">
    <property type="match status" value="1"/>
</dbReference>
<dbReference type="Pfam" id="PF16898">
    <property type="entry name" value="TOPRIM_C"/>
    <property type="match status" value="1"/>
</dbReference>
<dbReference type="InterPro" id="IPR001241">
    <property type="entry name" value="Topo_IIA"/>
</dbReference>
<dbReference type="SUPFAM" id="SSF54211">
    <property type="entry name" value="Ribosomal protein S5 domain 2-like"/>
    <property type="match status" value="1"/>
</dbReference>
<dbReference type="GO" id="GO:0005524">
    <property type="term" value="F:ATP binding"/>
    <property type="evidence" value="ECO:0007669"/>
    <property type="project" value="UniProtKB-KW"/>
</dbReference>
<dbReference type="Gene3D" id="3.30.457.50">
    <property type="entry name" value="Chromosome segregation protein Spc25"/>
    <property type="match status" value="1"/>
</dbReference>
<dbReference type="CDD" id="cd16930">
    <property type="entry name" value="HATPase_TopII-like"/>
    <property type="match status" value="1"/>
</dbReference>
<feature type="compositionally biased region" description="Basic and acidic residues" evidence="27">
    <location>
        <begin position="1"/>
        <end position="10"/>
    </location>
</feature>
<evidence type="ECO:0000256" key="7">
    <source>
        <dbReference type="ARBA" id="ARBA00012895"/>
    </source>
</evidence>
<keyword evidence="19 25" id="KW-0238">DNA-binding</keyword>
<dbReference type="InterPro" id="IPR014721">
    <property type="entry name" value="Ribsml_uS5_D2-typ_fold_subgr"/>
</dbReference>
<dbReference type="CDD" id="cd23784">
    <property type="entry name" value="RWD_Spc25"/>
    <property type="match status" value="1"/>
</dbReference>
<dbReference type="InterPro" id="IPR018522">
    <property type="entry name" value="TopoIIA_CS"/>
</dbReference>